<dbReference type="GO" id="GO:0032153">
    <property type="term" value="C:cell division site"/>
    <property type="evidence" value="ECO:0007669"/>
    <property type="project" value="UniProtKB-UniRule"/>
</dbReference>
<dbReference type="CDD" id="cd24048">
    <property type="entry name" value="ASKHA_NBD_FtsA"/>
    <property type="match status" value="1"/>
</dbReference>
<comment type="subunit">
    <text evidence="5">Self-interacts. Interacts with FtsZ.</text>
</comment>
<dbReference type="Gene3D" id="3.30.420.40">
    <property type="match status" value="2"/>
</dbReference>
<keyword evidence="1 5" id="KW-1003">Cell membrane</keyword>
<dbReference type="InterPro" id="IPR043129">
    <property type="entry name" value="ATPase_NBD"/>
</dbReference>
<keyword evidence="3 5" id="KW-0472">Membrane</keyword>
<comment type="caution">
    <text evidence="8">The sequence shown here is derived from an EMBL/GenBank/DDBJ whole genome shotgun (WGS) entry which is preliminary data.</text>
</comment>
<dbReference type="InterPro" id="IPR020823">
    <property type="entry name" value="Cell_div_FtsA"/>
</dbReference>
<dbReference type="PANTHER" id="PTHR32432">
    <property type="entry name" value="CELL DIVISION PROTEIN FTSA-RELATED"/>
    <property type="match status" value="1"/>
</dbReference>
<dbReference type="AlphaFoldDB" id="A0A369TED2"/>
<evidence type="ECO:0000256" key="2">
    <source>
        <dbReference type="ARBA" id="ARBA00022618"/>
    </source>
</evidence>
<dbReference type="GO" id="GO:0009898">
    <property type="term" value="C:cytoplasmic side of plasma membrane"/>
    <property type="evidence" value="ECO:0007669"/>
    <property type="project" value="UniProtKB-UniRule"/>
</dbReference>
<evidence type="ECO:0000256" key="3">
    <source>
        <dbReference type="ARBA" id="ARBA00023136"/>
    </source>
</evidence>
<dbReference type="SMART" id="SM00842">
    <property type="entry name" value="FtsA"/>
    <property type="match status" value="1"/>
</dbReference>
<comment type="subcellular location">
    <subcellularLocation>
        <location evidence="5">Cell membrane</location>
        <topology evidence="5">Peripheral membrane protein</topology>
        <orientation evidence="5">Cytoplasmic side</orientation>
    </subcellularLocation>
    <text evidence="5">Localizes to the Z ring in an FtsZ-dependent manner. Targeted to the membrane through a conserved C-terminal amphipathic helix.</text>
</comment>
<evidence type="ECO:0000256" key="1">
    <source>
        <dbReference type="ARBA" id="ARBA00022475"/>
    </source>
</evidence>
<name>A0A369TED2_9PROT</name>
<organism evidence="8 9">
    <name type="scientific">Ferruginivarius sediminum</name>
    <dbReference type="NCBI Taxonomy" id="2661937"/>
    <lineage>
        <taxon>Bacteria</taxon>
        <taxon>Pseudomonadati</taxon>
        <taxon>Pseudomonadota</taxon>
        <taxon>Alphaproteobacteria</taxon>
        <taxon>Rhodospirillales</taxon>
        <taxon>Rhodospirillaceae</taxon>
        <taxon>Ferruginivarius</taxon>
    </lineage>
</organism>
<comment type="similarity">
    <text evidence="5 6">Belongs to the FtsA/MreB family.</text>
</comment>
<evidence type="ECO:0000256" key="6">
    <source>
        <dbReference type="PIRNR" id="PIRNR003101"/>
    </source>
</evidence>
<dbReference type="Proteomes" id="UP000253941">
    <property type="component" value="Unassembled WGS sequence"/>
</dbReference>
<dbReference type="Pfam" id="PF14450">
    <property type="entry name" value="FtsA"/>
    <property type="match status" value="2"/>
</dbReference>
<proteinExistence type="inferred from homology"/>
<evidence type="ECO:0000313" key="8">
    <source>
        <dbReference type="EMBL" id="RDD61296.1"/>
    </source>
</evidence>
<dbReference type="PIRSF" id="PIRSF003101">
    <property type="entry name" value="FtsA"/>
    <property type="match status" value="1"/>
</dbReference>
<gene>
    <name evidence="5 8" type="primary">ftsA</name>
    <name evidence="8" type="ORF">DRB17_13570</name>
</gene>
<accession>A0A369TED2</accession>
<dbReference type="Pfam" id="PF02491">
    <property type="entry name" value="SHS2_FTSA"/>
    <property type="match status" value="1"/>
</dbReference>
<dbReference type="NCBIfam" id="TIGR01174">
    <property type="entry name" value="ftsA"/>
    <property type="match status" value="1"/>
</dbReference>
<sequence length="423" mass="44448">MRRVLASSKPGILAALDIGSSKVCCFIARPDDDGRPRVVGIGQQASKGVKSGAVVDMDAAEMAIRNAVDAAERMAEETIDQVIVSLSGGQPLSAALGIEVSIAGHAVDDADLRRALEPHRVTEALNGHAGPGREIVHSIATGYAIDGTRGIRDPRGMYGDRLGVNMHVVTAAAGPMRNLLHCVERCHLDIGAVVVSPYAAGLAALVEDETELGVTVVDMGGGTTSIAVFAEGQVLYTDVVPVGGQHVTNDIARGLSTSRADAERMKTLYGHARASEADERGTIEVPRVGEESEGVTQQVSRSLLTGIIQPRLEETFELVRSRMEASGADRIAGRRVVLTGGASQLPGMRELAALVLDKQVRVGKPVHIGGLAEATNGPAYATCAGLLTYAAEAETAAPRPPRPETREPGNVIGRLGHWIREHF</sequence>
<keyword evidence="9" id="KW-1185">Reference proteome</keyword>
<dbReference type="PANTHER" id="PTHR32432:SF4">
    <property type="entry name" value="CELL DIVISION PROTEIN FTSA"/>
    <property type="match status" value="1"/>
</dbReference>
<evidence type="ECO:0000256" key="4">
    <source>
        <dbReference type="ARBA" id="ARBA00023306"/>
    </source>
</evidence>
<keyword evidence="4 5" id="KW-0131">Cell cycle</keyword>
<evidence type="ECO:0000313" key="9">
    <source>
        <dbReference type="Proteomes" id="UP000253941"/>
    </source>
</evidence>
<keyword evidence="2 5" id="KW-0132">Cell division</keyword>
<dbReference type="InterPro" id="IPR050696">
    <property type="entry name" value="FtsA/MreB"/>
</dbReference>
<dbReference type="EMBL" id="QPMH01000013">
    <property type="protein sequence ID" value="RDD61296.1"/>
    <property type="molecule type" value="Genomic_DNA"/>
</dbReference>
<feature type="domain" description="SHS2" evidence="7">
    <location>
        <begin position="13"/>
        <end position="204"/>
    </location>
</feature>
<dbReference type="HAMAP" id="MF_02033">
    <property type="entry name" value="FtsA"/>
    <property type="match status" value="1"/>
</dbReference>
<dbReference type="RefSeq" id="WP_114582758.1">
    <property type="nucleotide sequence ID" value="NZ_QPMH01000013.1"/>
</dbReference>
<comment type="function">
    <text evidence="5 6">Cell division protein that is involved in the assembly of the Z ring. May serve as a membrane anchor for the Z ring.</text>
</comment>
<dbReference type="GO" id="GO:0043093">
    <property type="term" value="P:FtsZ-dependent cytokinesis"/>
    <property type="evidence" value="ECO:0007669"/>
    <property type="project" value="UniProtKB-UniRule"/>
</dbReference>
<dbReference type="InterPro" id="IPR003494">
    <property type="entry name" value="SHS2_FtsA"/>
</dbReference>
<reference evidence="8 9" key="1">
    <citation type="submission" date="2018-07" db="EMBL/GenBank/DDBJ databases">
        <title>Venubactetium sediminum gen. nov., sp. nov., isolated from a marine solar saltern.</title>
        <authorList>
            <person name="Wang S."/>
        </authorList>
    </citation>
    <scope>NUCLEOTIDE SEQUENCE [LARGE SCALE GENOMIC DNA]</scope>
    <source>
        <strain evidence="8 9">WD2A32</strain>
    </source>
</reference>
<protein>
    <recommendedName>
        <fullName evidence="5 6">Cell division protein FtsA</fullName>
    </recommendedName>
</protein>
<evidence type="ECO:0000259" key="7">
    <source>
        <dbReference type="SMART" id="SM00842"/>
    </source>
</evidence>
<dbReference type="SUPFAM" id="SSF53067">
    <property type="entry name" value="Actin-like ATPase domain"/>
    <property type="match status" value="2"/>
</dbReference>
<evidence type="ECO:0000256" key="5">
    <source>
        <dbReference type="HAMAP-Rule" id="MF_02033"/>
    </source>
</evidence>